<dbReference type="AlphaFoldDB" id="A0AAD7R022"/>
<feature type="compositionally biased region" description="Basic and acidic residues" evidence="1">
    <location>
        <begin position="70"/>
        <end position="86"/>
    </location>
</feature>
<protein>
    <submittedName>
        <fullName evidence="2">Uncharacterized protein</fullName>
    </submittedName>
</protein>
<accession>A0AAD7R022</accession>
<feature type="compositionally biased region" description="Polar residues" evidence="1">
    <location>
        <begin position="95"/>
        <end position="111"/>
    </location>
</feature>
<comment type="caution">
    <text evidence="2">The sequence shown here is derived from an EMBL/GenBank/DDBJ whole genome shotgun (WGS) entry which is preliminary data.</text>
</comment>
<name>A0AAD7R022_9TELE</name>
<organism evidence="2 3">
    <name type="scientific">Aldrovandia affinis</name>
    <dbReference type="NCBI Taxonomy" id="143900"/>
    <lineage>
        <taxon>Eukaryota</taxon>
        <taxon>Metazoa</taxon>
        <taxon>Chordata</taxon>
        <taxon>Craniata</taxon>
        <taxon>Vertebrata</taxon>
        <taxon>Euteleostomi</taxon>
        <taxon>Actinopterygii</taxon>
        <taxon>Neopterygii</taxon>
        <taxon>Teleostei</taxon>
        <taxon>Notacanthiformes</taxon>
        <taxon>Halosauridae</taxon>
        <taxon>Aldrovandia</taxon>
    </lineage>
</organism>
<reference evidence="2" key="1">
    <citation type="journal article" date="2023" name="Science">
        <title>Genome structures resolve the early diversification of teleost fishes.</title>
        <authorList>
            <person name="Parey E."/>
            <person name="Louis A."/>
            <person name="Montfort J."/>
            <person name="Bouchez O."/>
            <person name="Roques C."/>
            <person name="Iampietro C."/>
            <person name="Lluch J."/>
            <person name="Castinel A."/>
            <person name="Donnadieu C."/>
            <person name="Desvignes T."/>
            <person name="Floi Bucao C."/>
            <person name="Jouanno E."/>
            <person name="Wen M."/>
            <person name="Mejri S."/>
            <person name="Dirks R."/>
            <person name="Jansen H."/>
            <person name="Henkel C."/>
            <person name="Chen W.J."/>
            <person name="Zahm M."/>
            <person name="Cabau C."/>
            <person name="Klopp C."/>
            <person name="Thompson A.W."/>
            <person name="Robinson-Rechavi M."/>
            <person name="Braasch I."/>
            <person name="Lecointre G."/>
            <person name="Bobe J."/>
            <person name="Postlethwait J.H."/>
            <person name="Berthelot C."/>
            <person name="Roest Crollius H."/>
            <person name="Guiguen Y."/>
        </authorList>
    </citation>
    <scope>NUCLEOTIDE SEQUENCE</scope>
    <source>
        <strain evidence="2">NC1722</strain>
    </source>
</reference>
<gene>
    <name evidence="2" type="ORF">AAFF_G00198840</name>
</gene>
<dbReference type="Proteomes" id="UP001221898">
    <property type="component" value="Unassembled WGS sequence"/>
</dbReference>
<dbReference type="EMBL" id="JAINUG010002655">
    <property type="protein sequence ID" value="KAJ8347461.1"/>
    <property type="molecule type" value="Genomic_DNA"/>
</dbReference>
<evidence type="ECO:0000313" key="2">
    <source>
        <dbReference type="EMBL" id="KAJ8347461.1"/>
    </source>
</evidence>
<keyword evidence="3" id="KW-1185">Reference proteome</keyword>
<evidence type="ECO:0000256" key="1">
    <source>
        <dbReference type="SAM" id="MobiDB-lite"/>
    </source>
</evidence>
<sequence>MEAIDGYVTKLRTMSHGARVSGQGSVLKPSMGHPVRLSTLPNKPSFCCAENKGLCLSIAGARASVQNNALRDEAEPDEARGPELERATAPWCTVSPVSTRSGDSTQDPPPG</sequence>
<feature type="region of interest" description="Disordered" evidence="1">
    <location>
        <begin position="69"/>
        <end position="111"/>
    </location>
</feature>
<evidence type="ECO:0000313" key="3">
    <source>
        <dbReference type="Proteomes" id="UP001221898"/>
    </source>
</evidence>
<proteinExistence type="predicted"/>